<dbReference type="AlphaFoldDB" id="A0A8I5YQD5"/>
<reference evidence="2 3" key="1">
    <citation type="submission" date="2008-02" db="EMBL/GenBank/DDBJ databases">
        <title>A 6x draft sequence assembly of the Pongo pygmaeus abelii genome.</title>
        <authorList>
            <person name="Wilson R.K."/>
            <person name="Mardis E."/>
        </authorList>
    </citation>
    <scope>NUCLEOTIDE SEQUENCE [LARGE SCALE GENOMIC DNA]</scope>
</reference>
<name>A0A8I5YQD5_PONAB</name>
<reference evidence="2" key="2">
    <citation type="submission" date="2025-08" db="UniProtKB">
        <authorList>
            <consortium name="Ensembl"/>
        </authorList>
    </citation>
    <scope>IDENTIFICATION</scope>
</reference>
<evidence type="ECO:0000313" key="3">
    <source>
        <dbReference type="Proteomes" id="UP000001595"/>
    </source>
</evidence>
<sequence length="270" mass="29691">HLLHHQAVGTDSIARTHRIAVSAPKPHRKSVTEIKSGLCETLEIPRLSTRNTNTSSSASFQLHNLRHQRRIGSSHRFQLQDPHIEPQDHLILISSCTTLKLEQHQLLPRSPRAQPSNGNVSSSPVSSCTALKQNISSRLGRQLHHAQTGTSDPHGSPDAGPQTGTSAPHQISSCTPSKLEHQLPRWVSSCTACKLEHEPPRVSSCMALKLEHQLPTKSPAARPSNWNISSTPGSRCTALKLQLQLPARYQLHGLKLQHQFPPRVSSFTAL</sequence>
<reference evidence="2" key="3">
    <citation type="submission" date="2025-09" db="UniProtKB">
        <authorList>
            <consortium name="Ensembl"/>
        </authorList>
    </citation>
    <scope>IDENTIFICATION</scope>
</reference>
<feature type="compositionally biased region" description="Low complexity" evidence="1">
    <location>
        <begin position="115"/>
        <end position="127"/>
    </location>
</feature>
<feature type="compositionally biased region" description="Polar residues" evidence="1">
    <location>
        <begin position="144"/>
        <end position="153"/>
    </location>
</feature>
<protein>
    <submittedName>
        <fullName evidence="2">Uncharacterized protein</fullName>
    </submittedName>
</protein>
<dbReference type="Ensembl" id="ENSPPYT00000054906.1">
    <property type="protein sequence ID" value="ENSPPYP00000040714.1"/>
    <property type="gene ID" value="ENSPPYG00000037899.1"/>
</dbReference>
<proteinExistence type="predicted"/>
<organism evidence="2 3">
    <name type="scientific">Pongo abelii</name>
    <name type="common">Sumatran orangutan</name>
    <name type="synonym">Pongo pygmaeus abelii</name>
    <dbReference type="NCBI Taxonomy" id="9601"/>
    <lineage>
        <taxon>Eukaryota</taxon>
        <taxon>Metazoa</taxon>
        <taxon>Chordata</taxon>
        <taxon>Craniata</taxon>
        <taxon>Vertebrata</taxon>
        <taxon>Euteleostomi</taxon>
        <taxon>Mammalia</taxon>
        <taxon>Eutheria</taxon>
        <taxon>Euarchontoglires</taxon>
        <taxon>Primates</taxon>
        <taxon>Haplorrhini</taxon>
        <taxon>Catarrhini</taxon>
        <taxon>Hominidae</taxon>
        <taxon>Pongo</taxon>
    </lineage>
</organism>
<keyword evidence="3" id="KW-1185">Reference proteome</keyword>
<dbReference type="Proteomes" id="UP000001595">
    <property type="component" value="Chromosome 3"/>
</dbReference>
<dbReference type="GeneTree" id="ENSGT00910000148453"/>
<accession>A0A8I5YQD5</accession>
<evidence type="ECO:0000313" key="2">
    <source>
        <dbReference type="Ensembl" id="ENSPPYP00000040714.1"/>
    </source>
</evidence>
<feature type="region of interest" description="Disordered" evidence="1">
    <location>
        <begin position="144"/>
        <end position="176"/>
    </location>
</feature>
<feature type="region of interest" description="Disordered" evidence="1">
    <location>
        <begin position="108"/>
        <end position="127"/>
    </location>
</feature>
<feature type="compositionally biased region" description="Polar residues" evidence="1">
    <location>
        <begin position="162"/>
        <end position="176"/>
    </location>
</feature>
<evidence type="ECO:0000256" key="1">
    <source>
        <dbReference type="SAM" id="MobiDB-lite"/>
    </source>
</evidence>